<dbReference type="EMBL" id="WIWI01000009">
    <property type="protein sequence ID" value="MQT88383.1"/>
    <property type="molecule type" value="Genomic_DNA"/>
</dbReference>
<evidence type="ECO:0000256" key="1">
    <source>
        <dbReference type="SAM" id="MobiDB-lite"/>
    </source>
</evidence>
<evidence type="ECO:0000313" key="3">
    <source>
        <dbReference type="EMBL" id="MQT88383.1"/>
    </source>
</evidence>
<sequence length="114" mass="12338">MSTGFTEDEMRIALGLDLPVATKPVTPPAPPATPATPKPAATLTPKPAPRAPVKRRGPMLRVTLHVSKVYDGEETVFIHDSKLLSQFDAEQEAKKALAKAGFKYFVVDSIVRVD</sequence>
<accession>A0A0J6I892</accession>
<dbReference type="EMBL" id="WIWJ01000016">
    <property type="protein sequence ID" value="MQT47288.1"/>
    <property type="molecule type" value="Genomic_DNA"/>
</dbReference>
<reference evidence="4 5" key="1">
    <citation type="submission" date="2019-10" db="EMBL/GenBank/DDBJ databases">
        <title>Evaluation of single-gene subtyping targets for Pseudomonas.</title>
        <authorList>
            <person name="Reichler S.J."/>
            <person name="Orsi R.H."/>
            <person name="Wiedmann M."/>
            <person name="Martin N.H."/>
            <person name="Murphy S.I."/>
        </authorList>
    </citation>
    <scope>NUCLEOTIDE SEQUENCE [LARGE SCALE GENOMIC DNA]</scope>
    <source>
        <strain evidence="3 5">FSL R10-3254</strain>
        <strain evidence="2 4">FSL R10-3257</strain>
    </source>
</reference>
<evidence type="ECO:0000313" key="5">
    <source>
        <dbReference type="Proteomes" id="UP000489190"/>
    </source>
</evidence>
<gene>
    <name evidence="3" type="ORF">GHO39_04395</name>
    <name evidence="2" type="ORF">GHO40_11190</name>
</gene>
<dbReference type="OrthoDB" id="6913269at2"/>
<comment type="caution">
    <text evidence="2">The sequence shown here is derived from an EMBL/GenBank/DDBJ whole genome shotgun (WGS) entry which is preliminary data.</text>
</comment>
<protein>
    <submittedName>
        <fullName evidence="2">Uncharacterized protein</fullName>
    </submittedName>
</protein>
<feature type="compositionally biased region" description="Pro residues" evidence="1">
    <location>
        <begin position="25"/>
        <end position="37"/>
    </location>
</feature>
<evidence type="ECO:0000313" key="4">
    <source>
        <dbReference type="Proteomes" id="UP000441404"/>
    </source>
</evidence>
<dbReference type="Proteomes" id="UP000489190">
    <property type="component" value="Unassembled WGS sequence"/>
</dbReference>
<proteinExistence type="predicted"/>
<dbReference type="AlphaFoldDB" id="A0A0J6I892"/>
<name>A0A0J6I892_9PSED</name>
<dbReference type="STRING" id="1608996.TU84_14150"/>
<organism evidence="2 4">
    <name type="scientific">Pseudomonas helleri</name>
    <dbReference type="NCBI Taxonomy" id="1608996"/>
    <lineage>
        <taxon>Bacteria</taxon>
        <taxon>Pseudomonadati</taxon>
        <taxon>Pseudomonadota</taxon>
        <taxon>Gammaproteobacteria</taxon>
        <taxon>Pseudomonadales</taxon>
        <taxon>Pseudomonadaceae</taxon>
        <taxon>Pseudomonas</taxon>
    </lineage>
</organism>
<dbReference type="RefSeq" id="WP_048369939.1">
    <property type="nucleotide sequence ID" value="NZ_JYLD01000008.1"/>
</dbReference>
<feature type="region of interest" description="Disordered" evidence="1">
    <location>
        <begin position="20"/>
        <end position="56"/>
    </location>
</feature>
<evidence type="ECO:0000313" key="2">
    <source>
        <dbReference type="EMBL" id="MQT47288.1"/>
    </source>
</evidence>
<dbReference type="Proteomes" id="UP000441404">
    <property type="component" value="Unassembled WGS sequence"/>
</dbReference>